<organism evidence="1 2">
    <name type="scientific">Phlebia brevispora</name>
    <dbReference type="NCBI Taxonomy" id="194682"/>
    <lineage>
        <taxon>Eukaryota</taxon>
        <taxon>Fungi</taxon>
        <taxon>Dikarya</taxon>
        <taxon>Basidiomycota</taxon>
        <taxon>Agaricomycotina</taxon>
        <taxon>Agaricomycetes</taxon>
        <taxon>Polyporales</taxon>
        <taxon>Meruliaceae</taxon>
        <taxon>Phlebia</taxon>
    </lineage>
</organism>
<sequence length="256" mass="29184">MTLSSSQFPIITDELSMWKRCAPYRFMSAEWSAADFSNGWFEAHGWQRHETKVARTALIMALSETTLIKRISSEGGSWWQIRAFAAAYDVSARSFWSPARRSNRRQISRNTYMWAGRVRLKQVRELKLERNGCRPDKRYGAPIVATCKGTLGFLSQFHEIQFILALHRKLFIVVCNSWCLQPRLSRSLDLRGVVPTNDLTFLLRTDVIGARDGVASTPASAIHPDLALSSDSFFTQRNQRCIPYGAPSESTRGRFK</sequence>
<name>A0ACC1RSH2_9APHY</name>
<protein>
    <submittedName>
        <fullName evidence="1">Uncharacterized protein</fullName>
    </submittedName>
</protein>
<proteinExistence type="predicted"/>
<keyword evidence="2" id="KW-1185">Reference proteome</keyword>
<gene>
    <name evidence="1" type="ORF">NM688_g8596</name>
</gene>
<dbReference type="EMBL" id="JANHOG010002359">
    <property type="protein sequence ID" value="KAJ3524232.1"/>
    <property type="molecule type" value="Genomic_DNA"/>
</dbReference>
<dbReference type="Proteomes" id="UP001148662">
    <property type="component" value="Unassembled WGS sequence"/>
</dbReference>
<evidence type="ECO:0000313" key="2">
    <source>
        <dbReference type="Proteomes" id="UP001148662"/>
    </source>
</evidence>
<reference evidence="1" key="1">
    <citation type="submission" date="2022-07" db="EMBL/GenBank/DDBJ databases">
        <title>Genome Sequence of Phlebia brevispora.</title>
        <authorList>
            <person name="Buettner E."/>
        </authorList>
    </citation>
    <scope>NUCLEOTIDE SEQUENCE</scope>
    <source>
        <strain evidence="1">MPL23</strain>
    </source>
</reference>
<comment type="caution">
    <text evidence="1">The sequence shown here is derived from an EMBL/GenBank/DDBJ whole genome shotgun (WGS) entry which is preliminary data.</text>
</comment>
<evidence type="ECO:0000313" key="1">
    <source>
        <dbReference type="EMBL" id="KAJ3524232.1"/>
    </source>
</evidence>
<accession>A0ACC1RSH2</accession>